<accession>A0ABV7Z521</accession>
<dbReference type="NCBIfam" id="NF010978">
    <property type="entry name" value="PRK14401.1"/>
    <property type="match status" value="1"/>
</dbReference>
<evidence type="ECO:0000256" key="1">
    <source>
        <dbReference type="ARBA" id="ARBA00022475"/>
    </source>
</evidence>
<evidence type="ECO:0000256" key="6">
    <source>
        <dbReference type="ARBA" id="ARBA00023098"/>
    </source>
</evidence>
<comment type="caution">
    <text evidence="11">The sequence shown here is derived from an EMBL/GenBank/DDBJ whole genome shotgun (WGS) entry which is preliminary data.</text>
</comment>
<keyword evidence="7 10" id="KW-0472">Membrane</keyword>
<feature type="transmembrane region" description="Helical" evidence="10">
    <location>
        <begin position="43"/>
        <end position="64"/>
    </location>
</feature>
<dbReference type="RefSeq" id="WP_322473281.1">
    <property type="nucleotide sequence ID" value="NZ_JBHRZG010000005.1"/>
</dbReference>
<gene>
    <name evidence="11" type="ORF">ACFOSB_04830</name>
</gene>
<keyword evidence="2" id="KW-0444">Lipid biosynthesis</keyword>
<keyword evidence="8" id="KW-0594">Phospholipid biosynthesis</keyword>
<evidence type="ECO:0000256" key="8">
    <source>
        <dbReference type="ARBA" id="ARBA00023209"/>
    </source>
</evidence>
<proteinExistence type="predicted"/>
<evidence type="ECO:0000256" key="10">
    <source>
        <dbReference type="SAM" id="Phobius"/>
    </source>
</evidence>
<feature type="transmembrane region" description="Helical" evidence="10">
    <location>
        <begin position="143"/>
        <end position="162"/>
    </location>
</feature>
<dbReference type="InterPro" id="IPR003811">
    <property type="entry name" value="G3P_acylTferase_PlsY"/>
</dbReference>
<evidence type="ECO:0000256" key="3">
    <source>
        <dbReference type="ARBA" id="ARBA00022679"/>
    </source>
</evidence>
<keyword evidence="12" id="KW-1185">Reference proteome</keyword>
<evidence type="ECO:0000256" key="7">
    <source>
        <dbReference type="ARBA" id="ARBA00023136"/>
    </source>
</evidence>
<keyword evidence="11" id="KW-0012">Acyltransferase</keyword>
<dbReference type="GO" id="GO:0016746">
    <property type="term" value="F:acyltransferase activity"/>
    <property type="evidence" value="ECO:0007669"/>
    <property type="project" value="UniProtKB-KW"/>
</dbReference>
<organism evidence="11 12">
    <name type="scientific">Deinococcus rufus</name>
    <dbReference type="NCBI Taxonomy" id="2136097"/>
    <lineage>
        <taxon>Bacteria</taxon>
        <taxon>Thermotogati</taxon>
        <taxon>Deinococcota</taxon>
        <taxon>Deinococci</taxon>
        <taxon>Deinococcales</taxon>
        <taxon>Deinococcaceae</taxon>
        <taxon>Deinococcus</taxon>
    </lineage>
</organism>
<keyword evidence="4 10" id="KW-0812">Transmembrane</keyword>
<evidence type="ECO:0000256" key="5">
    <source>
        <dbReference type="ARBA" id="ARBA00022989"/>
    </source>
</evidence>
<evidence type="ECO:0000256" key="2">
    <source>
        <dbReference type="ARBA" id="ARBA00022516"/>
    </source>
</evidence>
<protein>
    <submittedName>
        <fullName evidence="11">Glycerol-3-phosphate acyltransferase</fullName>
        <ecNumber evidence="11">2.3.1.275</ecNumber>
    </submittedName>
</protein>
<dbReference type="EC" id="2.3.1.275" evidence="11"/>
<sequence length="197" mass="20121">MAALLLVFAVSYLLGSLVAGVLYSRRRGEDIRGRDLPGGSGTYRQYGVGAAVLVTVLDIVKGAVAAGVGLILAPEATWVAMLGVVLGHCYPLYFRFQGGGGIAPLLGALLVAAPLTLAGMVGTGLLLIPLYRATLQSRVNLNAVPFATAVAVPVGLLLATRYGGLSDLLAGGAAMAVRAAHLLVRPPHRRGAESGQP</sequence>
<dbReference type="PANTHER" id="PTHR30309">
    <property type="entry name" value="INNER MEMBRANE PROTEIN YGIH"/>
    <property type="match status" value="1"/>
</dbReference>
<dbReference type="SMART" id="SM01207">
    <property type="entry name" value="G3P_acyltransf"/>
    <property type="match status" value="1"/>
</dbReference>
<evidence type="ECO:0000313" key="11">
    <source>
        <dbReference type="EMBL" id="MFC3832173.1"/>
    </source>
</evidence>
<keyword evidence="1" id="KW-1003">Cell membrane</keyword>
<dbReference type="EMBL" id="JBHRZG010000005">
    <property type="protein sequence ID" value="MFC3832173.1"/>
    <property type="molecule type" value="Genomic_DNA"/>
</dbReference>
<keyword evidence="9" id="KW-1208">Phospholipid metabolism</keyword>
<reference evidence="12" key="1">
    <citation type="journal article" date="2019" name="Int. J. Syst. Evol. Microbiol.">
        <title>The Global Catalogue of Microorganisms (GCM) 10K type strain sequencing project: providing services to taxonomists for standard genome sequencing and annotation.</title>
        <authorList>
            <consortium name="The Broad Institute Genomics Platform"/>
            <consortium name="The Broad Institute Genome Sequencing Center for Infectious Disease"/>
            <person name="Wu L."/>
            <person name="Ma J."/>
        </authorList>
    </citation>
    <scope>NUCLEOTIDE SEQUENCE [LARGE SCALE GENOMIC DNA]</scope>
    <source>
        <strain evidence="12">CCTCC AB 2017081</strain>
    </source>
</reference>
<evidence type="ECO:0000256" key="4">
    <source>
        <dbReference type="ARBA" id="ARBA00022692"/>
    </source>
</evidence>
<keyword evidence="5 10" id="KW-1133">Transmembrane helix</keyword>
<feature type="transmembrane region" description="Helical" evidence="10">
    <location>
        <begin position="76"/>
        <end position="93"/>
    </location>
</feature>
<keyword evidence="3 11" id="KW-0808">Transferase</keyword>
<name>A0ABV7Z521_9DEIO</name>
<feature type="transmembrane region" description="Helical" evidence="10">
    <location>
        <begin position="105"/>
        <end position="131"/>
    </location>
</feature>
<evidence type="ECO:0000256" key="9">
    <source>
        <dbReference type="ARBA" id="ARBA00023264"/>
    </source>
</evidence>
<evidence type="ECO:0000313" key="12">
    <source>
        <dbReference type="Proteomes" id="UP001595803"/>
    </source>
</evidence>
<keyword evidence="6" id="KW-0443">Lipid metabolism</keyword>
<dbReference type="Proteomes" id="UP001595803">
    <property type="component" value="Unassembled WGS sequence"/>
</dbReference>
<dbReference type="PANTHER" id="PTHR30309:SF0">
    <property type="entry name" value="GLYCEROL-3-PHOSPHATE ACYLTRANSFERASE-RELATED"/>
    <property type="match status" value="1"/>
</dbReference>
<dbReference type="Pfam" id="PF02660">
    <property type="entry name" value="G3P_acyltransf"/>
    <property type="match status" value="1"/>
</dbReference>